<protein>
    <submittedName>
        <fullName evidence="7">Amino acid permease-associated protein</fullName>
    </submittedName>
</protein>
<feature type="transmembrane region" description="Helical" evidence="5">
    <location>
        <begin position="376"/>
        <end position="395"/>
    </location>
</feature>
<keyword evidence="4 5" id="KW-0472">Membrane</keyword>
<dbReference type="EMBL" id="APNK01000003">
    <property type="protein sequence ID" value="KEZ78738.1"/>
    <property type="molecule type" value="Genomic_DNA"/>
</dbReference>
<dbReference type="Gene3D" id="1.20.1740.10">
    <property type="entry name" value="Amino acid/polyamine transporter I"/>
    <property type="match status" value="1"/>
</dbReference>
<dbReference type="InterPro" id="IPR004841">
    <property type="entry name" value="AA-permease/SLC12A_dom"/>
</dbReference>
<feature type="transmembrane region" description="Helical" evidence="5">
    <location>
        <begin position="351"/>
        <end position="370"/>
    </location>
</feature>
<dbReference type="AlphaFoldDB" id="A0A084IPV4"/>
<dbReference type="GO" id="GO:0016020">
    <property type="term" value="C:membrane"/>
    <property type="evidence" value="ECO:0007669"/>
    <property type="project" value="UniProtKB-SubCell"/>
</dbReference>
<evidence type="ECO:0000259" key="6">
    <source>
        <dbReference type="Pfam" id="PF00324"/>
    </source>
</evidence>
<feature type="transmembrane region" description="Helical" evidence="5">
    <location>
        <begin position="41"/>
        <end position="64"/>
    </location>
</feature>
<dbReference type="PANTHER" id="PTHR42770:SF11">
    <property type="entry name" value="INNER MEMBRANE TRANSPORT PROTEIN YBAT"/>
    <property type="match status" value="1"/>
</dbReference>
<comment type="subcellular location">
    <subcellularLocation>
        <location evidence="1">Membrane</location>
        <topology evidence="1">Multi-pass membrane protein</topology>
    </subcellularLocation>
</comment>
<feature type="transmembrane region" description="Helical" evidence="5">
    <location>
        <begin position="258"/>
        <end position="280"/>
    </location>
</feature>
<evidence type="ECO:0000256" key="2">
    <source>
        <dbReference type="ARBA" id="ARBA00022692"/>
    </source>
</evidence>
<comment type="caution">
    <text evidence="7">The sequence shown here is derived from an EMBL/GenBank/DDBJ whole genome shotgun (WGS) entry which is preliminary data.</text>
</comment>
<proteinExistence type="predicted"/>
<evidence type="ECO:0000256" key="4">
    <source>
        <dbReference type="ARBA" id="ARBA00023136"/>
    </source>
</evidence>
<feature type="transmembrane region" description="Helical" evidence="5">
    <location>
        <begin position="193"/>
        <end position="214"/>
    </location>
</feature>
<evidence type="ECO:0000256" key="1">
    <source>
        <dbReference type="ARBA" id="ARBA00004141"/>
    </source>
</evidence>
<keyword evidence="8" id="KW-1185">Reference proteome</keyword>
<dbReference type="STRING" id="1304275.C41B8_03946"/>
<gene>
    <name evidence="7" type="ORF">C41B8_03946</name>
</gene>
<feature type="transmembrane region" description="Helical" evidence="5">
    <location>
        <begin position="300"/>
        <end position="321"/>
    </location>
</feature>
<feature type="transmembrane region" description="Helical" evidence="5">
    <location>
        <begin position="434"/>
        <end position="453"/>
    </location>
</feature>
<feature type="transmembrane region" description="Helical" evidence="5">
    <location>
        <begin position="220"/>
        <end position="237"/>
    </location>
</feature>
<dbReference type="PIRSF" id="PIRSF006060">
    <property type="entry name" value="AA_transporter"/>
    <property type="match status" value="1"/>
</dbReference>
<feature type="domain" description="Amino acid permease/ SLC12A" evidence="6">
    <location>
        <begin position="47"/>
        <end position="398"/>
    </location>
</feature>
<feature type="transmembrane region" description="Helical" evidence="5">
    <location>
        <begin position="126"/>
        <end position="150"/>
    </location>
</feature>
<reference evidence="7 8" key="1">
    <citation type="submission" date="2013-03" db="EMBL/GenBank/DDBJ databases">
        <title>Salinisphaera hydrothermalis C41B8 Genome Sequencing.</title>
        <authorList>
            <person name="Li C."/>
            <person name="Lai Q."/>
            <person name="Shao Z."/>
        </authorList>
    </citation>
    <scope>NUCLEOTIDE SEQUENCE [LARGE SCALE GENOMIC DNA]</scope>
    <source>
        <strain evidence="7 8">C41B8</strain>
    </source>
</reference>
<accession>A0A084IPV4</accession>
<evidence type="ECO:0000313" key="8">
    <source>
        <dbReference type="Proteomes" id="UP000028302"/>
    </source>
</evidence>
<dbReference type="Pfam" id="PF00324">
    <property type="entry name" value="AA_permease"/>
    <property type="match status" value="1"/>
</dbReference>
<dbReference type="eggNOG" id="COG0531">
    <property type="taxonomic scope" value="Bacteria"/>
</dbReference>
<sequence>MCLLWAAAPSVGASRRARWRRRPWQAELMPAANSHSENGRAIGLWGAVSIGVGGMVGGGIFAVLGEAMALSHGATPAAFLVGGVIALLTAVAYAKLSVAYPSQGGTVAFIDAAFGSNLLSGSLNLMLWLSYLVTIALYATAFASYAGTFFGRHHGVLLEHGLISFAIILPTVVNLVSAALVSRSETLVVAIKVVLLAIVIVFSASHVSVARLAPGHWGDPLSVISAGMIIFVAYEGFELIANSAEDIRQPARNLPRAFLIAVASVVLLYVLIAVIAVGTVPEAQVMAVRDYVLAVAAEPALGRVGFVLVALAALLATLSAINATLYGNARLGYVLARDGVLPSRFDVERHGLPLTGVLATAALSLVLANVIDLTDIAIIGSASFLLVFALVNAAACRLAEPIQGPRWLHALGGVLCVAALVVLIGHTWRSNPAGVAVFAGFVLISALFEFVYGRSVRGHFLKRRY</sequence>
<keyword evidence="3 5" id="KW-1133">Transmembrane helix</keyword>
<dbReference type="GO" id="GO:0055085">
    <property type="term" value="P:transmembrane transport"/>
    <property type="evidence" value="ECO:0007669"/>
    <property type="project" value="InterPro"/>
</dbReference>
<evidence type="ECO:0000313" key="7">
    <source>
        <dbReference type="EMBL" id="KEZ78738.1"/>
    </source>
</evidence>
<feature type="transmembrane region" description="Helical" evidence="5">
    <location>
        <begin position="76"/>
        <end position="94"/>
    </location>
</feature>
<feature type="transmembrane region" description="Helical" evidence="5">
    <location>
        <begin position="162"/>
        <end position="181"/>
    </location>
</feature>
<evidence type="ECO:0000256" key="3">
    <source>
        <dbReference type="ARBA" id="ARBA00022989"/>
    </source>
</evidence>
<dbReference type="InterPro" id="IPR050367">
    <property type="entry name" value="APC_superfamily"/>
</dbReference>
<name>A0A084IPV4_SALHC</name>
<feature type="transmembrane region" description="Helical" evidence="5">
    <location>
        <begin position="407"/>
        <end position="428"/>
    </location>
</feature>
<keyword evidence="2 5" id="KW-0812">Transmembrane</keyword>
<dbReference type="PANTHER" id="PTHR42770">
    <property type="entry name" value="AMINO ACID TRANSPORTER-RELATED"/>
    <property type="match status" value="1"/>
</dbReference>
<organism evidence="7 8">
    <name type="scientific">Salinisphaera hydrothermalis (strain C41B8)</name>
    <dbReference type="NCBI Taxonomy" id="1304275"/>
    <lineage>
        <taxon>Bacteria</taxon>
        <taxon>Pseudomonadati</taxon>
        <taxon>Pseudomonadota</taxon>
        <taxon>Gammaproteobacteria</taxon>
        <taxon>Salinisphaerales</taxon>
        <taxon>Salinisphaeraceae</taxon>
        <taxon>Salinisphaera</taxon>
    </lineage>
</organism>
<dbReference type="Proteomes" id="UP000028302">
    <property type="component" value="Unassembled WGS sequence"/>
</dbReference>
<evidence type="ECO:0000256" key="5">
    <source>
        <dbReference type="SAM" id="Phobius"/>
    </source>
</evidence>